<dbReference type="SUPFAM" id="SSF56672">
    <property type="entry name" value="DNA/RNA polymerases"/>
    <property type="match status" value="1"/>
</dbReference>
<dbReference type="InterPro" id="IPR000477">
    <property type="entry name" value="RT_dom"/>
</dbReference>
<dbReference type="PANTHER" id="PTHR24559:SF444">
    <property type="entry name" value="REVERSE TRANSCRIPTASE DOMAIN-CONTAINING PROTEIN"/>
    <property type="match status" value="1"/>
</dbReference>
<feature type="domain" description="Reverse transcriptase" evidence="1">
    <location>
        <begin position="2"/>
        <end position="140"/>
    </location>
</feature>
<organism evidence="2">
    <name type="scientific">Sesamum latifolium</name>
    <dbReference type="NCBI Taxonomy" id="2727402"/>
    <lineage>
        <taxon>Eukaryota</taxon>
        <taxon>Viridiplantae</taxon>
        <taxon>Streptophyta</taxon>
        <taxon>Embryophyta</taxon>
        <taxon>Tracheophyta</taxon>
        <taxon>Spermatophyta</taxon>
        <taxon>Magnoliopsida</taxon>
        <taxon>eudicotyledons</taxon>
        <taxon>Gunneridae</taxon>
        <taxon>Pentapetalae</taxon>
        <taxon>asterids</taxon>
        <taxon>lamiids</taxon>
        <taxon>Lamiales</taxon>
        <taxon>Pedaliaceae</taxon>
        <taxon>Sesamum</taxon>
    </lineage>
</organism>
<dbReference type="Gene3D" id="3.30.70.270">
    <property type="match status" value="1"/>
</dbReference>
<reference evidence="2" key="1">
    <citation type="submission" date="2020-06" db="EMBL/GenBank/DDBJ databases">
        <authorList>
            <person name="Li T."/>
            <person name="Hu X."/>
            <person name="Zhang T."/>
            <person name="Song X."/>
            <person name="Zhang H."/>
            <person name="Dai N."/>
            <person name="Sheng W."/>
            <person name="Hou X."/>
            <person name="Wei L."/>
        </authorList>
    </citation>
    <scope>NUCLEOTIDE SEQUENCE</scope>
    <source>
        <strain evidence="2">KEN1</strain>
        <tissue evidence="2">Leaf</tissue>
    </source>
</reference>
<gene>
    <name evidence="2" type="ORF">Slati_0171600</name>
</gene>
<comment type="caution">
    <text evidence="2">The sequence shown here is derived from an EMBL/GenBank/DDBJ whole genome shotgun (WGS) entry which is preliminary data.</text>
</comment>
<reference evidence="2" key="2">
    <citation type="journal article" date="2024" name="Plant">
        <title>Genomic evolution and insights into agronomic trait innovations of Sesamum species.</title>
        <authorList>
            <person name="Miao H."/>
            <person name="Wang L."/>
            <person name="Qu L."/>
            <person name="Liu H."/>
            <person name="Sun Y."/>
            <person name="Le M."/>
            <person name="Wang Q."/>
            <person name="Wei S."/>
            <person name="Zheng Y."/>
            <person name="Lin W."/>
            <person name="Duan Y."/>
            <person name="Cao H."/>
            <person name="Xiong S."/>
            <person name="Wang X."/>
            <person name="Wei L."/>
            <person name="Li C."/>
            <person name="Ma Q."/>
            <person name="Ju M."/>
            <person name="Zhao R."/>
            <person name="Li G."/>
            <person name="Mu C."/>
            <person name="Tian Q."/>
            <person name="Mei H."/>
            <person name="Zhang T."/>
            <person name="Gao T."/>
            <person name="Zhang H."/>
        </authorList>
    </citation>
    <scope>NUCLEOTIDE SEQUENCE</scope>
    <source>
        <strain evidence="2">KEN1</strain>
    </source>
</reference>
<dbReference type="CDD" id="cd01647">
    <property type="entry name" value="RT_LTR"/>
    <property type="match status" value="1"/>
</dbReference>
<accession>A0AAW2YBK4</accession>
<dbReference type="PANTHER" id="PTHR24559">
    <property type="entry name" value="TRANSPOSON TY3-I GAG-POL POLYPROTEIN"/>
    <property type="match status" value="1"/>
</dbReference>
<dbReference type="AlphaFoldDB" id="A0AAW2YBK4"/>
<dbReference type="Gene3D" id="3.10.10.10">
    <property type="entry name" value="HIV Type 1 Reverse Transcriptase, subunit A, domain 1"/>
    <property type="match status" value="1"/>
</dbReference>
<evidence type="ECO:0000313" key="2">
    <source>
        <dbReference type="EMBL" id="KAL0462840.1"/>
    </source>
</evidence>
<evidence type="ECO:0000259" key="1">
    <source>
        <dbReference type="Pfam" id="PF00078"/>
    </source>
</evidence>
<dbReference type="InterPro" id="IPR043502">
    <property type="entry name" value="DNA/RNA_pol_sf"/>
</dbReference>
<sequence>MCIDFRDLNKACPKDFYPLPRIDQLVNSTAGFELLSMMDASQGYHQIMLAPEDRERVSFITFAGTFGYVPMQFGLKNAGTTYQRLVDKILRSQIGRNVEVYVDDMLVISKEARDHVTDLEETFSILRKYKLKLNLRKCAFRV</sequence>
<dbReference type="EMBL" id="JACGWN010000001">
    <property type="protein sequence ID" value="KAL0462840.1"/>
    <property type="molecule type" value="Genomic_DNA"/>
</dbReference>
<proteinExistence type="predicted"/>
<dbReference type="Pfam" id="PF00078">
    <property type="entry name" value="RVT_1"/>
    <property type="match status" value="1"/>
</dbReference>
<protein>
    <recommendedName>
        <fullName evidence="1">Reverse transcriptase domain-containing protein</fullName>
    </recommendedName>
</protein>
<dbReference type="InterPro" id="IPR053134">
    <property type="entry name" value="RNA-dir_DNA_polymerase"/>
</dbReference>
<name>A0AAW2YBK4_9LAMI</name>
<dbReference type="InterPro" id="IPR043128">
    <property type="entry name" value="Rev_trsase/Diguanyl_cyclase"/>
</dbReference>